<evidence type="ECO:0000256" key="6">
    <source>
        <dbReference type="SAM" id="Phobius"/>
    </source>
</evidence>
<feature type="transmembrane region" description="Helical" evidence="6">
    <location>
        <begin position="336"/>
        <end position="357"/>
    </location>
</feature>
<dbReference type="InterPro" id="IPR044550">
    <property type="entry name" value="WzxE"/>
</dbReference>
<evidence type="ECO:0000256" key="1">
    <source>
        <dbReference type="ARBA" id="ARBA00004651"/>
    </source>
</evidence>
<dbReference type="PANTHER" id="PTHR30250">
    <property type="entry name" value="PST FAMILY PREDICTED COLANIC ACID TRANSPORTER"/>
    <property type="match status" value="1"/>
</dbReference>
<feature type="transmembrane region" description="Helical" evidence="6">
    <location>
        <begin position="259"/>
        <end position="280"/>
    </location>
</feature>
<accession>A0A6B9XYR8</accession>
<dbReference type="Pfam" id="PF13440">
    <property type="entry name" value="Polysacc_synt_3"/>
    <property type="match status" value="1"/>
</dbReference>
<keyword evidence="4 6" id="KW-1133">Transmembrane helix</keyword>
<feature type="transmembrane region" description="Helical" evidence="6">
    <location>
        <begin position="150"/>
        <end position="171"/>
    </location>
</feature>
<name>A0A6B9XYR8_ENTCL</name>
<feature type="transmembrane region" description="Helical" evidence="6">
    <location>
        <begin position="301"/>
        <end position="324"/>
    </location>
</feature>
<keyword evidence="2" id="KW-1003">Cell membrane</keyword>
<evidence type="ECO:0000313" key="7">
    <source>
        <dbReference type="EMBL" id="QHR93277.1"/>
    </source>
</evidence>
<evidence type="ECO:0000256" key="3">
    <source>
        <dbReference type="ARBA" id="ARBA00022692"/>
    </source>
</evidence>
<feature type="transmembrane region" description="Helical" evidence="6">
    <location>
        <begin position="177"/>
        <end position="197"/>
    </location>
</feature>
<feature type="transmembrane region" description="Helical" evidence="6">
    <location>
        <begin position="117"/>
        <end position="138"/>
    </location>
</feature>
<feature type="transmembrane region" description="Helical" evidence="6">
    <location>
        <begin position="394"/>
        <end position="412"/>
    </location>
</feature>
<feature type="transmembrane region" description="Helical" evidence="6">
    <location>
        <begin position="218"/>
        <end position="239"/>
    </location>
</feature>
<dbReference type="GO" id="GO:0005886">
    <property type="term" value="C:plasma membrane"/>
    <property type="evidence" value="ECO:0007669"/>
    <property type="project" value="UniProtKB-SubCell"/>
</dbReference>
<gene>
    <name evidence="7" type="primary">wzx</name>
</gene>
<organism evidence="7">
    <name type="scientific">Enterobacter cloacae</name>
    <dbReference type="NCBI Taxonomy" id="550"/>
    <lineage>
        <taxon>Bacteria</taxon>
        <taxon>Pseudomonadati</taxon>
        <taxon>Pseudomonadota</taxon>
        <taxon>Gammaproteobacteria</taxon>
        <taxon>Enterobacterales</taxon>
        <taxon>Enterobacteriaceae</taxon>
        <taxon>Enterobacter</taxon>
        <taxon>Enterobacter cloacae complex</taxon>
    </lineage>
</organism>
<comment type="subcellular location">
    <subcellularLocation>
        <location evidence="1">Cell membrane</location>
        <topology evidence="1">Multi-pass membrane protein</topology>
    </subcellularLocation>
</comment>
<keyword evidence="5 6" id="KW-0472">Membrane</keyword>
<feature type="transmembrane region" description="Helical" evidence="6">
    <location>
        <begin position="364"/>
        <end position="388"/>
    </location>
</feature>
<evidence type="ECO:0000256" key="4">
    <source>
        <dbReference type="ARBA" id="ARBA00022989"/>
    </source>
</evidence>
<dbReference type="PANTHER" id="PTHR30250:SF30">
    <property type="entry name" value="LIPID III FLIPPASE"/>
    <property type="match status" value="1"/>
</dbReference>
<dbReference type="GO" id="GO:0009246">
    <property type="term" value="P:enterobacterial common antigen biosynthetic process"/>
    <property type="evidence" value="ECO:0007669"/>
    <property type="project" value="InterPro"/>
</dbReference>
<dbReference type="CDD" id="cd13125">
    <property type="entry name" value="MATE_like_10"/>
    <property type="match status" value="1"/>
</dbReference>
<evidence type="ECO:0000256" key="5">
    <source>
        <dbReference type="ARBA" id="ARBA00023136"/>
    </source>
</evidence>
<dbReference type="AlphaFoldDB" id="A0A6B9XYR8"/>
<reference evidence="7" key="1">
    <citation type="submission" date="2019-03" db="EMBL/GenBank/DDBJ databases">
        <title>Genetic characterization of the O-antigen and development of a molecular serotyping scheme for Enterobacter cloacae.</title>
        <authorList>
            <person name="Li Y."/>
            <person name="Huang J."/>
            <person name="Wang X."/>
            <person name="Xu C."/>
            <person name="Han T."/>
            <person name="Guo X."/>
        </authorList>
    </citation>
    <scope>NUCLEOTIDE SEQUENCE</scope>
    <source>
        <strain evidence="7">NCTC 11587</strain>
    </source>
</reference>
<dbReference type="InterPro" id="IPR050833">
    <property type="entry name" value="Poly_Biosynth_Transport"/>
</dbReference>
<keyword evidence="3 6" id="KW-0812">Transmembrane</keyword>
<protein>
    <submittedName>
        <fullName evidence="7">Flippase</fullName>
    </submittedName>
</protein>
<evidence type="ECO:0000256" key="2">
    <source>
        <dbReference type="ARBA" id="ARBA00022475"/>
    </source>
</evidence>
<feature type="transmembrane region" description="Helical" evidence="6">
    <location>
        <begin position="50"/>
        <end position="68"/>
    </location>
</feature>
<feature type="transmembrane region" description="Helical" evidence="6">
    <location>
        <begin position="88"/>
        <end position="111"/>
    </location>
</feature>
<dbReference type="EMBL" id="MK595730">
    <property type="protein sequence ID" value="QHR93277.1"/>
    <property type="molecule type" value="Genomic_DNA"/>
</dbReference>
<sequence>MKRLLSVTAFSGLLTLMRMGAGFIVAKVIAVYTGPSGLAMLGQLQSVASSLTGIVNAPAASGIVRYTAEFAGDGDAVCANWWRAGVRWVGLILLILIPVIALLSAPLSTFLFGNDEYYFLLIIMAFLLPFAAIGTLFNSITNGKKKYKKFIAVGMISVIFSTLLMIALITYGHLEGALYAVAVQNGLIGILVFLCYLKEPWLKRRNFIGKVKPEHMHSILKYMLMALTTAITLPVSLVLVRNILIQDVGWDAAGEWQAVWKISETYLAVITIALSTYYLPKLSSVKDISILKKEVFSTLQIILPIAICMAAVVYLLRDVIIMMLFTDKFINARELFSVQLCGDVIKIASWLMSYPMLARGDVKWYVFSELFFSVIFIGFSFVFVKMLGVDGANISYLISYSLYFLLMCFYMNSLTKTKVNDFNDIKS</sequence>
<proteinExistence type="predicted"/>